<evidence type="ECO:0000313" key="2">
    <source>
        <dbReference type="EMBL" id="RKP00931.1"/>
    </source>
</evidence>
<dbReference type="Proteomes" id="UP000274922">
    <property type="component" value="Unassembled WGS sequence"/>
</dbReference>
<proteinExistence type="predicted"/>
<feature type="region of interest" description="Disordered" evidence="1">
    <location>
        <begin position="1"/>
        <end position="24"/>
    </location>
</feature>
<sequence>MSYDTLPFLGADASPQSAPDGTYRRSPLRGWTASVCAALSPLACLGAARPHQALVRCALLAIVCLVVIHQLGGHVADPDFRLPGRAPRDAAAPQRREAVLVNVNPTTYADPTGMMPQFSNASYPTQWQTWGQYLHGNLAPHTAYSAFRHFGWELSPDAHFYQGTTAPRTGPCADLPPLDRATLERAFADPASPLEDYLGAVVIPDTALAKQRRIGGPSAPAQGEAVWHRGQQDVLCAYMVSITPKPGRAVAAKLRSQPTLRVPGFAPDSLLWEAKGAHGYYSHAEYSPVPWEETFDHAVVRVYPTMVPLMDPDRYVMTALIEYQNYEWHLYRSDAAPYAPQPIPFVTLTTTSGGAPSLIAQPPLMELKLEVPGTELTLADYRALPVCTQGDHFGRWIPLDRLVGDVEAYWRQTRAHVDEYTLKVIDDNRVWVPYDCRYRHYTYDQLITDCLAPHYPYMHLAGDSNTRRYWKAVSSGGAWCSTWFDPKSHNCLCEDWDLDTDVVSHDTGRHFVDRIGTSPIQTVYTSWHGIVKRGEDWEIALNKTLMTQELQEHHFPDARAPDLSVIGLANWDAAFVAHGHTVTNLESFMERIENVYRRPWRADAKPNAPTSNGGPTRLAIYRGAQAYYPREPVQRYYSRMRLLATDLLLRWRMAQAGVAIWDTHLLGDRRGAPFTECNSNHATRLEIDVENQVLANLVCNAVM</sequence>
<name>A0A4P9X7K8_9FUNG</name>
<dbReference type="OrthoDB" id="2104804at2759"/>
<accession>A0A4P9X7K8</accession>
<gene>
    <name evidence="2" type="ORF">CXG81DRAFT_19204</name>
</gene>
<evidence type="ECO:0000313" key="3">
    <source>
        <dbReference type="Proteomes" id="UP000274922"/>
    </source>
</evidence>
<protein>
    <submittedName>
        <fullName evidence="2">Uncharacterized protein</fullName>
    </submittedName>
</protein>
<organism evidence="2 3">
    <name type="scientific">Caulochytrium protostelioides</name>
    <dbReference type="NCBI Taxonomy" id="1555241"/>
    <lineage>
        <taxon>Eukaryota</taxon>
        <taxon>Fungi</taxon>
        <taxon>Fungi incertae sedis</taxon>
        <taxon>Chytridiomycota</taxon>
        <taxon>Chytridiomycota incertae sedis</taxon>
        <taxon>Chytridiomycetes</taxon>
        <taxon>Caulochytriales</taxon>
        <taxon>Caulochytriaceae</taxon>
        <taxon>Caulochytrium</taxon>
    </lineage>
</organism>
<dbReference type="EMBL" id="ML014192">
    <property type="protein sequence ID" value="RKP00931.1"/>
    <property type="molecule type" value="Genomic_DNA"/>
</dbReference>
<dbReference type="AlphaFoldDB" id="A0A4P9X7K8"/>
<evidence type="ECO:0000256" key="1">
    <source>
        <dbReference type="SAM" id="MobiDB-lite"/>
    </source>
</evidence>
<reference evidence="3" key="1">
    <citation type="journal article" date="2018" name="Nat. Microbiol.">
        <title>Leveraging single-cell genomics to expand the fungal tree of life.</title>
        <authorList>
            <person name="Ahrendt S.R."/>
            <person name="Quandt C.A."/>
            <person name="Ciobanu D."/>
            <person name="Clum A."/>
            <person name="Salamov A."/>
            <person name="Andreopoulos B."/>
            <person name="Cheng J.F."/>
            <person name="Woyke T."/>
            <person name="Pelin A."/>
            <person name="Henrissat B."/>
            <person name="Reynolds N.K."/>
            <person name="Benny G.L."/>
            <person name="Smith M.E."/>
            <person name="James T.Y."/>
            <person name="Grigoriev I.V."/>
        </authorList>
    </citation>
    <scope>NUCLEOTIDE SEQUENCE [LARGE SCALE GENOMIC DNA]</scope>
    <source>
        <strain evidence="3">ATCC 52028</strain>
    </source>
</reference>
<keyword evidence="3" id="KW-1185">Reference proteome</keyword>